<dbReference type="STRING" id="1116229.S3DKA3"/>
<reference evidence="5 6" key="1">
    <citation type="journal article" date="2013" name="BMC Genomics">
        <title>Genomics-driven discovery of the pneumocandin biosynthetic gene cluster in the fungus Glarea lozoyensis.</title>
        <authorList>
            <person name="Chen L."/>
            <person name="Yue Q."/>
            <person name="Zhang X."/>
            <person name="Xiang M."/>
            <person name="Wang C."/>
            <person name="Li S."/>
            <person name="Che Y."/>
            <person name="Ortiz-Lopez F.J."/>
            <person name="Bills G.F."/>
            <person name="Liu X."/>
            <person name="An Z."/>
        </authorList>
    </citation>
    <scope>NUCLEOTIDE SEQUENCE [LARGE SCALE GENOMIC DNA]</scope>
    <source>
        <strain evidence="6">ATCC 20868 / MF5171</strain>
    </source>
</reference>
<keyword evidence="6" id="KW-1185">Reference proteome</keyword>
<feature type="domain" description="Alpha/beta hydrolase fold-3" evidence="4">
    <location>
        <begin position="125"/>
        <end position="264"/>
    </location>
</feature>
<keyword evidence="2 5" id="KW-0378">Hydrolase</keyword>
<dbReference type="Proteomes" id="UP000016922">
    <property type="component" value="Unassembled WGS sequence"/>
</dbReference>
<comment type="similarity">
    <text evidence="1">Belongs to the 'GDXG' lipolytic enzyme family.</text>
</comment>
<name>S3DKA3_GLAL2</name>
<dbReference type="RefSeq" id="XP_008086168.1">
    <property type="nucleotide sequence ID" value="XM_008087977.1"/>
</dbReference>
<dbReference type="PROSITE" id="PS01174">
    <property type="entry name" value="LIPASE_GDXG_SER"/>
    <property type="match status" value="1"/>
</dbReference>
<dbReference type="GO" id="GO:0016787">
    <property type="term" value="F:hydrolase activity"/>
    <property type="evidence" value="ECO:0007669"/>
    <property type="project" value="UniProtKB-KW"/>
</dbReference>
<dbReference type="SUPFAM" id="SSF53474">
    <property type="entry name" value="alpha/beta-Hydrolases"/>
    <property type="match status" value="1"/>
</dbReference>
<dbReference type="AlphaFoldDB" id="S3DKA3"/>
<evidence type="ECO:0000256" key="3">
    <source>
        <dbReference type="PROSITE-ProRule" id="PRU10038"/>
    </source>
</evidence>
<evidence type="ECO:0000259" key="4">
    <source>
        <dbReference type="Pfam" id="PF07859"/>
    </source>
</evidence>
<protein>
    <submittedName>
        <fullName evidence="5">Alpha/beta-Hydrolase</fullName>
    </submittedName>
</protein>
<dbReference type="InterPro" id="IPR029058">
    <property type="entry name" value="AB_hydrolase_fold"/>
</dbReference>
<dbReference type="eggNOG" id="KOG1515">
    <property type="taxonomic scope" value="Eukaryota"/>
</dbReference>
<dbReference type="PANTHER" id="PTHR48081:SF7">
    <property type="entry name" value="ALPHA_BETA HYDROLASE FOLD-3 DOMAIN-CONTAINING PROTEIN"/>
    <property type="match status" value="1"/>
</dbReference>
<organism evidence="5 6">
    <name type="scientific">Glarea lozoyensis (strain ATCC 20868 / MF5171)</name>
    <dbReference type="NCBI Taxonomy" id="1116229"/>
    <lineage>
        <taxon>Eukaryota</taxon>
        <taxon>Fungi</taxon>
        <taxon>Dikarya</taxon>
        <taxon>Ascomycota</taxon>
        <taxon>Pezizomycotina</taxon>
        <taxon>Leotiomycetes</taxon>
        <taxon>Helotiales</taxon>
        <taxon>Helotiaceae</taxon>
        <taxon>Glarea</taxon>
    </lineage>
</organism>
<dbReference type="Pfam" id="PF07859">
    <property type="entry name" value="Abhydrolase_3"/>
    <property type="match status" value="1"/>
</dbReference>
<evidence type="ECO:0000313" key="6">
    <source>
        <dbReference type="Proteomes" id="UP000016922"/>
    </source>
</evidence>
<dbReference type="KEGG" id="glz:GLAREA_02892"/>
<dbReference type="OMA" id="PACMPGH"/>
<dbReference type="EMBL" id="KE145370">
    <property type="protein sequence ID" value="EPE26978.1"/>
    <property type="molecule type" value="Genomic_DNA"/>
</dbReference>
<dbReference type="OrthoDB" id="5354320at2759"/>
<gene>
    <name evidence="5" type="ORF">GLAREA_02892</name>
</gene>
<proteinExistence type="inferred from homology"/>
<evidence type="ECO:0000256" key="2">
    <source>
        <dbReference type="ARBA" id="ARBA00022801"/>
    </source>
</evidence>
<dbReference type="PANTHER" id="PTHR48081">
    <property type="entry name" value="AB HYDROLASE SUPERFAMILY PROTEIN C4A8.06C"/>
    <property type="match status" value="1"/>
</dbReference>
<dbReference type="InterPro" id="IPR013094">
    <property type="entry name" value="AB_hydrolase_3"/>
</dbReference>
<dbReference type="HOGENOM" id="CLU_027519_0_0_1"/>
<dbReference type="Gene3D" id="3.40.50.1820">
    <property type="entry name" value="alpha/beta hydrolase"/>
    <property type="match status" value="1"/>
</dbReference>
<feature type="active site" evidence="3">
    <location>
        <position position="206"/>
    </location>
</feature>
<accession>S3DKA3</accession>
<dbReference type="InterPro" id="IPR033140">
    <property type="entry name" value="Lipase_GDXG_put_SER_AS"/>
</dbReference>
<evidence type="ECO:0000256" key="1">
    <source>
        <dbReference type="ARBA" id="ARBA00010515"/>
    </source>
</evidence>
<dbReference type="InterPro" id="IPR050300">
    <property type="entry name" value="GDXG_lipolytic_enzyme"/>
</dbReference>
<evidence type="ECO:0000313" key="5">
    <source>
        <dbReference type="EMBL" id="EPE26978.1"/>
    </source>
</evidence>
<sequence length="446" mass="49130">MDWQSKAAIGNIVDMIRSSVCAIAENTTISQQQKTSFRTSEAIPAWVAKFSFVPPQETSIQRMFFGVIDKYNHHGCPYFRPQHTEIVLEWIGPDKSFEKNSTSTNYSETDKYHHMMQGLSGSGTVFFVYGGAFYMNRQANYRKIVSQLSSKTGLPCVTVDQRLAPQHPFPAALLDVFLAYMALLSPPPGSPHPQIPASSIVIAGDSSGGCLALGLLQLLLEIKRSGITSIKCYGRNIQLELPAGLTILSGVADLTNSLPSYQLNAKTDVFPLGPPPSSLPGFPCCEIWPSKPPRGNVYCETEMLCHPICCPIMAEDWTGAPPLWFASGQEQVIDGIKIVAKTASSQGVEVIFYEYESMPHTFMWVLSESPQHQKCWDDWIEACMMLVKGASPPSRGGFVEVLGLTTKHVKIEELTHLTAKEARDLVYKALRAFPVFVGQPHAAPKL</sequence>
<dbReference type="GeneID" id="19461948"/>